<reference evidence="1 2" key="1">
    <citation type="submission" date="2015-03" db="EMBL/GenBank/DDBJ databases">
        <authorList>
            <person name="Krishnan R."/>
            <person name="Midha S."/>
            <person name="Patil P.B."/>
            <person name="Rameshkumar N."/>
        </authorList>
    </citation>
    <scope>NUCLEOTIDE SEQUENCE [LARGE SCALE GENOMIC DNA]</scope>
    <source>
        <strain evidence="1 2">L1E11</strain>
    </source>
</reference>
<dbReference type="InterPro" id="IPR021284">
    <property type="entry name" value="DUF2750"/>
</dbReference>
<organism evidence="1 2">
    <name type="scientific">Pokkaliibacter plantistimulans</name>
    <dbReference type="NCBI Taxonomy" id="1635171"/>
    <lineage>
        <taxon>Bacteria</taxon>
        <taxon>Pseudomonadati</taxon>
        <taxon>Pseudomonadota</taxon>
        <taxon>Gammaproteobacteria</taxon>
        <taxon>Oceanospirillales</taxon>
        <taxon>Balneatrichaceae</taxon>
        <taxon>Pokkaliibacter</taxon>
    </lineage>
</organism>
<name>A0ABX5LVU9_9GAMM</name>
<keyword evidence="2" id="KW-1185">Reference proteome</keyword>
<dbReference type="EMBL" id="LAPT01000077">
    <property type="protein sequence ID" value="PXF30347.1"/>
    <property type="molecule type" value="Genomic_DNA"/>
</dbReference>
<dbReference type="Pfam" id="PF11042">
    <property type="entry name" value="DUF2750"/>
    <property type="match status" value="1"/>
</dbReference>
<comment type="caution">
    <text evidence="1">The sequence shown here is derived from an EMBL/GenBank/DDBJ whole genome shotgun (WGS) entry which is preliminary data.</text>
</comment>
<proteinExistence type="predicted"/>
<sequence>MAYPLNKKDYTKVLGMKADQRYQHLIDKVADFGEVWSLYSEDGWVVLMTEDDESCLPIWPHPDYASAWATGDWADCQPKAIELDEWMTRWIPGMKKDGTLLAVFPGDDEDGVVVTPEELATSLQEALS</sequence>
<accession>A0ABX5LVU9</accession>
<protein>
    <recommendedName>
        <fullName evidence="3">DUF2750 domain-containing protein</fullName>
    </recommendedName>
</protein>
<dbReference type="Proteomes" id="UP000248090">
    <property type="component" value="Unassembled WGS sequence"/>
</dbReference>
<evidence type="ECO:0008006" key="3">
    <source>
        <dbReference type="Google" id="ProtNLM"/>
    </source>
</evidence>
<gene>
    <name evidence="1" type="ORF">WH50_15510</name>
</gene>
<evidence type="ECO:0000313" key="1">
    <source>
        <dbReference type="EMBL" id="PXF30347.1"/>
    </source>
</evidence>
<evidence type="ECO:0000313" key="2">
    <source>
        <dbReference type="Proteomes" id="UP000248090"/>
    </source>
</evidence>
<dbReference type="RefSeq" id="WP_110188145.1">
    <property type="nucleotide sequence ID" value="NZ_CP177354.1"/>
</dbReference>